<dbReference type="OrthoDB" id="1713704at2759"/>
<dbReference type="InterPro" id="IPR001584">
    <property type="entry name" value="Integrase_cat-core"/>
</dbReference>
<feature type="domain" description="Integrase catalytic" evidence="1">
    <location>
        <begin position="9"/>
        <end position="101"/>
    </location>
</feature>
<dbReference type="InterPro" id="IPR036397">
    <property type="entry name" value="RNaseH_sf"/>
</dbReference>
<dbReference type="GO" id="GO:0003676">
    <property type="term" value="F:nucleic acid binding"/>
    <property type="evidence" value="ECO:0007669"/>
    <property type="project" value="InterPro"/>
</dbReference>
<reference evidence="2" key="1">
    <citation type="submission" date="2018-05" db="EMBL/GenBank/DDBJ databases">
        <title>Draft genome of Mucuna pruriens seed.</title>
        <authorList>
            <person name="Nnadi N.E."/>
            <person name="Vos R."/>
            <person name="Hasami M.H."/>
            <person name="Devisetty U.K."/>
            <person name="Aguiy J.C."/>
        </authorList>
    </citation>
    <scope>NUCLEOTIDE SEQUENCE [LARGE SCALE GENOMIC DNA]</scope>
    <source>
        <strain evidence="2">JCA_2017</strain>
    </source>
</reference>
<dbReference type="AlphaFoldDB" id="A0A371GRN6"/>
<dbReference type="Proteomes" id="UP000257109">
    <property type="component" value="Unassembled WGS sequence"/>
</dbReference>
<keyword evidence="3" id="KW-1185">Reference proteome</keyword>
<dbReference type="InterPro" id="IPR012337">
    <property type="entry name" value="RNaseH-like_sf"/>
</dbReference>
<dbReference type="SUPFAM" id="SSF53098">
    <property type="entry name" value="Ribonuclease H-like"/>
    <property type="match status" value="1"/>
</dbReference>
<feature type="non-terminal residue" evidence="2">
    <location>
        <position position="1"/>
    </location>
</feature>
<protein>
    <submittedName>
        <fullName evidence="2">Pol</fullName>
    </submittedName>
</protein>
<name>A0A371GRN6_MUCPR</name>
<proteinExistence type="predicted"/>
<evidence type="ECO:0000313" key="3">
    <source>
        <dbReference type="Proteomes" id="UP000257109"/>
    </source>
</evidence>
<evidence type="ECO:0000259" key="1">
    <source>
        <dbReference type="PROSITE" id="PS50994"/>
    </source>
</evidence>
<sequence length="133" mass="15387">MAINQRHEMPQQPTLFCEIFYVWVIDFMGPFPVFQGNSYILLVVDYVSRWVEARATITNDAKVVVEFLKSNIFCRFSVSKALISDQGSHFCNHAMATLLEKEIKKLLQKMANLSQSDWSRLLEDALWAHMIAN</sequence>
<dbReference type="EMBL" id="QJKJ01004672">
    <property type="protein sequence ID" value="RDX93219.1"/>
    <property type="molecule type" value="Genomic_DNA"/>
</dbReference>
<evidence type="ECO:0000313" key="2">
    <source>
        <dbReference type="EMBL" id="RDX93219.1"/>
    </source>
</evidence>
<organism evidence="2 3">
    <name type="scientific">Mucuna pruriens</name>
    <name type="common">Velvet bean</name>
    <name type="synonym">Dolichos pruriens</name>
    <dbReference type="NCBI Taxonomy" id="157652"/>
    <lineage>
        <taxon>Eukaryota</taxon>
        <taxon>Viridiplantae</taxon>
        <taxon>Streptophyta</taxon>
        <taxon>Embryophyta</taxon>
        <taxon>Tracheophyta</taxon>
        <taxon>Spermatophyta</taxon>
        <taxon>Magnoliopsida</taxon>
        <taxon>eudicotyledons</taxon>
        <taxon>Gunneridae</taxon>
        <taxon>Pentapetalae</taxon>
        <taxon>rosids</taxon>
        <taxon>fabids</taxon>
        <taxon>Fabales</taxon>
        <taxon>Fabaceae</taxon>
        <taxon>Papilionoideae</taxon>
        <taxon>50 kb inversion clade</taxon>
        <taxon>NPAAA clade</taxon>
        <taxon>indigoferoid/millettioid clade</taxon>
        <taxon>Phaseoleae</taxon>
        <taxon>Mucuna</taxon>
    </lineage>
</organism>
<dbReference type="PROSITE" id="PS50994">
    <property type="entry name" value="INTEGRASE"/>
    <property type="match status" value="1"/>
</dbReference>
<dbReference type="PANTHER" id="PTHR47266">
    <property type="entry name" value="ENDONUCLEASE-RELATED"/>
    <property type="match status" value="1"/>
</dbReference>
<dbReference type="GO" id="GO:0015074">
    <property type="term" value="P:DNA integration"/>
    <property type="evidence" value="ECO:0007669"/>
    <property type="project" value="InterPro"/>
</dbReference>
<gene>
    <name evidence="2" type="primary">pol</name>
    <name evidence="2" type="ORF">CR513_24557</name>
</gene>
<comment type="caution">
    <text evidence="2">The sequence shown here is derived from an EMBL/GenBank/DDBJ whole genome shotgun (WGS) entry which is preliminary data.</text>
</comment>
<dbReference type="Gene3D" id="3.30.420.10">
    <property type="entry name" value="Ribonuclease H-like superfamily/Ribonuclease H"/>
    <property type="match status" value="1"/>
</dbReference>
<dbReference type="InterPro" id="IPR052160">
    <property type="entry name" value="Gypsy_RT_Integrase-like"/>
</dbReference>
<accession>A0A371GRN6</accession>
<dbReference type="Pfam" id="PF00665">
    <property type="entry name" value="rve"/>
    <property type="match status" value="1"/>
</dbReference>